<reference evidence="1 2" key="1">
    <citation type="journal article" date="2024" name="G3 (Bethesda)">
        <title>Genome assembly of Hibiscus sabdariffa L. provides insights into metabolisms of medicinal natural products.</title>
        <authorList>
            <person name="Kim T."/>
        </authorList>
    </citation>
    <scope>NUCLEOTIDE SEQUENCE [LARGE SCALE GENOMIC DNA]</scope>
    <source>
        <strain evidence="1">TK-2024</strain>
        <tissue evidence="1">Old leaves</tissue>
    </source>
</reference>
<sequence>MISQYTSNTIRWQELERGRMPQVSPEVARPGSGMSSIIITEVLPGKQTRAWCQGDDTTSRQGQGETRIGEENVTMHTHKQQTQNNLYISSDKEKGDLSSLLLVPIVIFV</sequence>
<evidence type="ECO:0000313" key="2">
    <source>
        <dbReference type="Proteomes" id="UP001472677"/>
    </source>
</evidence>
<dbReference type="EMBL" id="JBBPBM010000045">
    <property type="protein sequence ID" value="KAK8522558.1"/>
    <property type="molecule type" value="Genomic_DNA"/>
</dbReference>
<proteinExistence type="predicted"/>
<protein>
    <submittedName>
        <fullName evidence="1">Uncharacterized protein</fullName>
    </submittedName>
</protein>
<accession>A0ABR2CS17</accession>
<evidence type="ECO:0000313" key="1">
    <source>
        <dbReference type="EMBL" id="KAK8522558.1"/>
    </source>
</evidence>
<keyword evidence="2" id="KW-1185">Reference proteome</keyword>
<name>A0ABR2CS17_9ROSI</name>
<dbReference type="Proteomes" id="UP001472677">
    <property type="component" value="Unassembled WGS sequence"/>
</dbReference>
<comment type="caution">
    <text evidence="1">The sequence shown here is derived from an EMBL/GenBank/DDBJ whole genome shotgun (WGS) entry which is preliminary data.</text>
</comment>
<gene>
    <name evidence="1" type="ORF">V6N12_056265</name>
</gene>
<organism evidence="1 2">
    <name type="scientific">Hibiscus sabdariffa</name>
    <name type="common">roselle</name>
    <dbReference type="NCBI Taxonomy" id="183260"/>
    <lineage>
        <taxon>Eukaryota</taxon>
        <taxon>Viridiplantae</taxon>
        <taxon>Streptophyta</taxon>
        <taxon>Embryophyta</taxon>
        <taxon>Tracheophyta</taxon>
        <taxon>Spermatophyta</taxon>
        <taxon>Magnoliopsida</taxon>
        <taxon>eudicotyledons</taxon>
        <taxon>Gunneridae</taxon>
        <taxon>Pentapetalae</taxon>
        <taxon>rosids</taxon>
        <taxon>malvids</taxon>
        <taxon>Malvales</taxon>
        <taxon>Malvaceae</taxon>
        <taxon>Malvoideae</taxon>
        <taxon>Hibiscus</taxon>
    </lineage>
</organism>